<dbReference type="OrthoDB" id="283111at2759"/>
<feature type="domain" description="Protein kinase" evidence="8">
    <location>
        <begin position="317"/>
        <end position="656"/>
    </location>
</feature>
<feature type="compositionally biased region" description="Basic and acidic residues" evidence="7">
    <location>
        <begin position="673"/>
        <end position="686"/>
    </location>
</feature>
<proteinExistence type="predicted"/>
<dbReference type="Pfam" id="PF00069">
    <property type="entry name" value="Pkinase"/>
    <property type="match status" value="1"/>
</dbReference>
<feature type="region of interest" description="Disordered" evidence="7">
    <location>
        <begin position="673"/>
        <end position="718"/>
    </location>
</feature>
<keyword evidence="5 6" id="KW-0067">ATP-binding</keyword>
<feature type="compositionally biased region" description="Polar residues" evidence="7">
    <location>
        <begin position="94"/>
        <end position="104"/>
    </location>
</feature>
<feature type="region of interest" description="Disordered" evidence="7">
    <location>
        <begin position="164"/>
        <end position="254"/>
    </location>
</feature>
<dbReference type="CDD" id="cd14134">
    <property type="entry name" value="PKc_CLK"/>
    <property type="match status" value="1"/>
</dbReference>
<keyword evidence="9" id="KW-1185">Reference proteome</keyword>
<evidence type="ECO:0000256" key="4">
    <source>
        <dbReference type="ARBA" id="ARBA00022777"/>
    </source>
</evidence>
<keyword evidence="4" id="KW-0418">Kinase</keyword>
<keyword evidence="2" id="KW-0808">Transferase</keyword>
<evidence type="ECO:0000256" key="1">
    <source>
        <dbReference type="ARBA" id="ARBA00022527"/>
    </source>
</evidence>
<dbReference type="GO" id="GO:0043484">
    <property type="term" value="P:regulation of RNA splicing"/>
    <property type="evidence" value="ECO:0007669"/>
    <property type="project" value="TreeGrafter"/>
</dbReference>
<dbReference type="PANTHER" id="PTHR45646">
    <property type="entry name" value="SERINE/THREONINE-PROTEIN KINASE DOA-RELATED"/>
    <property type="match status" value="1"/>
</dbReference>
<dbReference type="Gene3D" id="3.30.200.20">
    <property type="entry name" value="Phosphorylase Kinase, domain 1"/>
    <property type="match status" value="1"/>
</dbReference>
<feature type="binding site" evidence="6">
    <location>
        <position position="346"/>
    </location>
    <ligand>
        <name>ATP</name>
        <dbReference type="ChEBI" id="CHEBI:30616"/>
    </ligand>
</feature>
<evidence type="ECO:0000313" key="10">
    <source>
        <dbReference type="RefSeq" id="XP_033456877.1"/>
    </source>
</evidence>
<keyword evidence="3 6" id="KW-0547">Nucleotide-binding</keyword>
<name>A0A6J3LVQ6_9PEZI</name>
<dbReference type="GeneID" id="54364672"/>
<evidence type="ECO:0000256" key="3">
    <source>
        <dbReference type="ARBA" id="ARBA00022741"/>
    </source>
</evidence>
<dbReference type="AlphaFoldDB" id="A0A6J3LVQ6"/>
<evidence type="ECO:0000256" key="2">
    <source>
        <dbReference type="ARBA" id="ARBA00022679"/>
    </source>
</evidence>
<evidence type="ECO:0000256" key="6">
    <source>
        <dbReference type="PROSITE-ProRule" id="PRU10141"/>
    </source>
</evidence>
<organism evidence="10">
    <name type="scientific">Dissoconium aciculare CBS 342.82</name>
    <dbReference type="NCBI Taxonomy" id="1314786"/>
    <lineage>
        <taxon>Eukaryota</taxon>
        <taxon>Fungi</taxon>
        <taxon>Dikarya</taxon>
        <taxon>Ascomycota</taxon>
        <taxon>Pezizomycotina</taxon>
        <taxon>Dothideomycetes</taxon>
        <taxon>Dothideomycetidae</taxon>
        <taxon>Mycosphaerellales</taxon>
        <taxon>Dissoconiaceae</taxon>
        <taxon>Dissoconium</taxon>
    </lineage>
</organism>
<evidence type="ECO:0000259" key="8">
    <source>
        <dbReference type="PROSITE" id="PS50011"/>
    </source>
</evidence>
<feature type="compositionally biased region" description="Acidic residues" evidence="7">
    <location>
        <begin position="687"/>
        <end position="703"/>
    </location>
</feature>
<dbReference type="RefSeq" id="XP_033456877.1">
    <property type="nucleotide sequence ID" value="XM_033606872.1"/>
</dbReference>
<reference evidence="10" key="3">
    <citation type="submission" date="2025-08" db="UniProtKB">
        <authorList>
            <consortium name="RefSeq"/>
        </authorList>
    </citation>
    <scope>IDENTIFICATION</scope>
    <source>
        <strain evidence="10">CBS 342.82</strain>
    </source>
</reference>
<feature type="compositionally biased region" description="Low complexity" evidence="7">
    <location>
        <begin position="215"/>
        <end position="232"/>
    </location>
</feature>
<dbReference type="PANTHER" id="PTHR45646:SF11">
    <property type="entry name" value="SERINE_THREONINE-PROTEIN KINASE DOA"/>
    <property type="match status" value="1"/>
</dbReference>
<sequence length="760" mass="86120">MSTPQTLMQILPPHQHLDHQRYLPAPQDRLLPPPRPSSNLSNNYLHNIPSRPSSNLSARHLPPPRPESGMSNPAGAEHNYHTGLSQHQHDENLSRANSTSSLQTRYLPPPTTSASRAPEHIPELMPPAHSRDTATARKRKERGPVDWVAFYGGRPPAEIIEIHDDDSPAPPATVQRLPPMATSSTRGSNEAASYSTSDTMHSYSNGNSAESYPNTAATSLTSTSSSSRHATAQIGHKRKRTGRQADADFSRQGYADGLNPQGYLAEYGEYIPPAKQTRKQKEVYVPLVEERRVPTEQIDDEDGHYIVHEGSKLGQYYTIVKLLGQGTFGKVVSAIDARTRREVAVKIIRAVPKYRDASRIELRVLQTLKTADEYNRNRCIQLRECFDWRGHICIVTPLLGLSVFDFLKSGGFVPFPGSQIQAFARQLLGSIAFLHDLNLIHTDLKPENILLLSHAYQTFTYNRNIPSSSTLTARSAKFRRVLLSPRINLIDFGSATFDDEYHSSVVSTRHYRAPEIILGIGWSHPIDIWSLGCILVECWTGDALFQTHDCAEHLSMMQAVTGKEIDKHLIQELKKITKRNDKTSAARFFKNNKLIYPSPETPRQSRKFVRAMKRLEEIVPPTCRFNELFLDLLRKIFVYDPKKRITAREALTHPWFSEIVQDDGTEATRIRYEKERKEQERERERTEEQDDDENDDEPDDEDEGRTNQFTGPQEDDGGMGWIEICGWRMGGFILSAALSSRCGLLLEWRTSSACLSWRFF</sequence>
<dbReference type="PROSITE" id="PS00108">
    <property type="entry name" value="PROTEIN_KINASE_ST"/>
    <property type="match status" value="1"/>
</dbReference>
<gene>
    <name evidence="10" type="ORF">K489DRAFT_396215</name>
</gene>
<protein>
    <submittedName>
        <fullName evidence="10">Kinase-like protein</fullName>
    </submittedName>
</protein>
<dbReference type="PROSITE" id="PS50011">
    <property type="entry name" value="PROTEIN_KINASE_DOM"/>
    <property type="match status" value="1"/>
</dbReference>
<dbReference type="InterPro" id="IPR051175">
    <property type="entry name" value="CLK_kinases"/>
</dbReference>
<reference evidence="10" key="1">
    <citation type="submission" date="2020-01" db="EMBL/GenBank/DDBJ databases">
        <authorList>
            <consortium name="DOE Joint Genome Institute"/>
            <person name="Haridas S."/>
            <person name="Albert R."/>
            <person name="Binder M."/>
            <person name="Bloem J."/>
            <person name="Labutti K."/>
            <person name="Salamov A."/>
            <person name="Andreopoulos B."/>
            <person name="Baker S.E."/>
            <person name="Barry K."/>
            <person name="Bills G."/>
            <person name="Bluhm B.H."/>
            <person name="Cannon C."/>
            <person name="Castanera R."/>
            <person name="Culley D.E."/>
            <person name="Daum C."/>
            <person name="Ezra D."/>
            <person name="Gonzalez J.B."/>
            <person name="Henrissat B."/>
            <person name="Kuo A."/>
            <person name="Liang C."/>
            <person name="Lipzen A."/>
            <person name="Lutzoni F."/>
            <person name="Magnuson J."/>
            <person name="Mondo S."/>
            <person name="Nolan M."/>
            <person name="Ohm R."/>
            <person name="Pangilinan J."/>
            <person name="Park H.-J."/>
            <person name="Ramirez L."/>
            <person name="Alfaro M."/>
            <person name="Sun H."/>
            <person name="Tritt A."/>
            <person name="Yoshinaga Y."/>
            <person name="Zwiers L.-H."/>
            <person name="Turgeon B.G."/>
            <person name="Goodwin S.B."/>
            <person name="Spatafora J.W."/>
            <person name="Crous P.W."/>
            <person name="Grigoriev I.V."/>
        </authorList>
    </citation>
    <scope>NUCLEOTIDE SEQUENCE</scope>
    <source>
        <strain evidence="10">CBS 342.82</strain>
    </source>
</reference>
<dbReference type="GO" id="GO:0005524">
    <property type="term" value="F:ATP binding"/>
    <property type="evidence" value="ECO:0007669"/>
    <property type="project" value="UniProtKB-UniRule"/>
</dbReference>
<evidence type="ECO:0000256" key="5">
    <source>
        <dbReference type="ARBA" id="ARBA00022840"/>
    </source>
</evidence>
<dbReference type="InterPro" id="IPR017441">
    <property type="entry name" value="Protein_kinase_ATP_BS"/>
</dbReference>
<dbReference type="Proteomes" id="UP000504637">
    <property type="component" value="Unplaced"/>
</dbReference>
<keyword evidence="1" id="KW-0723">Serine/threonine-protein kinase</keyword>
<dbReference type="GO" id="GO:0004674">
    <property type="term" value="F:protein serine/threonine kinase activity"/>
    <property type="evidence" value="ECO:0007669"/>
    <property type="project" value="UniProtKB-KW"/>
</dbReference>
<feature type="compositionally biased region" description="Polar residues" evidence="7">
    <location>
        <begin position="181"/>
        <end position="214"/>
    </location>
</feature>
<dbReference type="SMART" id="SM00220">
    <property type="entry name" value="S_TKc"/>
    <property type="match status" value="1"/>
</dbReference>
<dbReference type="PROSITE" id="PS00107">
    <property type="entry name" value="PROTEIN_KINASE_ATP"/>
    <property type="match status" value="1"/>
</dbReference>
<accession>A0A6J3LVQ6</accession>
<evidence type="ECO:0000256" key="7">
    <source>
        <dbReference type="SAM" id="MobiDB-lite"/>
    </source>
</evidence>
<dbReference type="Gene3D" id="1.10.510.10">
    <property type="entry name" value="Transferase(Phosphotransferase) domain 1"/>
    <property type="match status" value="1"/>
</dbReference>
<feature type="region of interest" description="Disordered" evidence="7">
    <location>
        <begin position="25"/>
        <end position="141"/>
    </location>
</feature>
<dbReference type="GO" id="GO:0005634">
    <property type="term" value="C:nucleus"/>
    <property type="evidence" value="ECO:0007669"/>
    <property type="project" value="TreeGrafter"/>
</dbReference>
<dbReference type="InterPro" id="IPR000719">
    <property type="entry name" value="Prot_kinase_dom"/>
</dbReference>
<dbReference type="InterPro" id="IPR008271">
    <property type="entry name" value="Ser/Thr_kinase_AS"/>
</dbReference>
<reference evidence="10" key="2">
    <citation type="submission" date="2020-04" db="EMBL/GenBank/DDBJ databases">
        <authorList>
            <consortium name="NCBI Genome Project"/>
        </authorList>
    </citation>
    <scope>NUCLEOTIDE SEQUENCE</scope>
    <source>
        <strain evidence="10">CBS 342.82</strain>
    </source>
</reference>
<dbReference type="SUPFAM" id="SSF56112">
    <property type="entry name" value="Protein kinase-like (PK-like)"/>
    <property type="match status" value="1"/>
</dbReference>
<dbReference type="InterPro" id="IPR011009">
    <property type="entry name" value="Kinase-like_dom_sf"/>
</dbReference>
<evidence type="ECO:0000313" key="9">
    <source>
        <dbReference type="Proteomes" id="UP000504637"/>
    </source>
</evidence>